<comment type="caution">
    <text evidence="8">The sequence shown here is derived from an EMBL/GenBank/DDBJ whole genome shotgun (WGS) entry which is preliminary data.</text>
</comment>
<keyword evidence="4 6" id="KW-1133">Transmembrane helix</keyword>
<evidence type="ECO:0000256" key="6">
    <source>
        <dbReference type="SAM" id="Phobius"/>
    </source>
</evidence>
<feature type="transmembrane region" description="Helical" evidence="6">
    <location>
        <begin position="100"/>
        <end position="116"/>
    </location>
</feature>
<evidence type="ECO:0000256" key="2">
    <source>
        <dbReference type="ARBA" id="ARBA00022475"/>
    </source>
</evidence>
<reference evidence="8 9" key="1">
    <citation type="journal article" date="2016" name="Nat. Commun.">
        <title>Thousands of microbial genomes shed light on interconnected biogeochemical processes in an aquifer system.</title>
        <authorList>
            <person name="Anantharaman K."/>
            <person name="Brown C.T."/>
            <person name="Hug L.A."/>
            <person name="Sharon I."/>
            <person name="Castelle C.J."/>
            <person name="Probst A.J."/>
            <person name="Thomas B.C."/>
            <person name="Singh A."/>
            <person name="Wilkins M.J."/>
            <person name="Karaoz U."/>
            <person name="Brodie E.L."/>
            <person name="Williams K.H."/>
            <person name="Hubbard S.S."/>
            <person name="Banfield J.F."/>
        </authorList>
    </citation>
    <scope>NUCLEOTIDE SEQUENCE [LARGE SCALE GENOMIC DNA]</scope>
</reference>
<accession>A0A1F7GFE3</accession>
<keyword evidence="2" id="KW-1003">Cell membrane</keyword>
<evidence type="ECO:0000313" key="8">
    <source>
        <dbReference type="EMBL" id="OGK17593.1"/>
    </source>
</evidence>
<keyword evidence="5 6" id="KW-0472">Membrane</keyword>
<feature type="transmembrane region" description="Helical" evidence="6">
    <location>
        <begin position="77"/>
        <end position="94"/>
    </location>
</feature>
<dbReference type="Proteomes" id="UP000177208">
    <property type="component" value="Unassembled WGS sequence"/>
</dbReference>
<dbReference type="GO" id="GO:0005886">
    <property type="term" value="C:plasma membrane"/>
    <property type="evidence" value="ECO:0007669"/>
    <property type="project" value="UniProtKB-SubCell"/>
</dbReference>
<evidence type="ECO:0000313" key="9">
    <source>
        <dbReference type="Proteomes" id="UP000177208"/>
    </source>
</evidence>
<dbReference type="AlphaFoldDB" id="A0A1F7GFE3"/>
<dbReference type="Pfam" id="PF03772">
    <property type="entry name" value="Competence"/>
    <property type="match status" value="1"/>
</dbReference>
<evidence type="ECO:0000256" key="3">
    <source>
        <dbReference type="ARBA" id="ARBA00022692"/>
    </source>
</evidence>
<evidence type="ECO:0000256" key="1">
    <source>
        <dbReference type="ARBA" id="ARBA00004651"/>
    </source>
</evidence>
<protein>
    <recommendedName>
        <fullName evidence="7">ComEC/Rec2-related protein domain-containing protein</fullName>
    </recommendedName>
</protein>
<gene>
    <name evidence="8" type="ORF">A2774_04775</name>
</gene>
<feature type="transmembrane region" description="Helical" evidence="6">
    <location>
        <begin position="244"/>
        <end position="268"/>
    </location>
</feature>
<keyword evidence="3 6" id="KW-0812">Transmembrane</keyword>
<comment type="subcellular location">
    <subcellularLocation>
        <location evidence="1">Cell membrane</location>
        <topology evidence="1">Multi-pass membrane protein</topology>
    </subcellularLocation>
</comment>
<feature type="domain" description="ComEC/Rec2-related protein" evidence="7">
    <location>
        <begin position="28"/>
        <end position="268"/>
    </location>
</feature>
<proteinExistence type="predicted"/>
<evidence type="ECO:0000256" key="4">
    <source>
        <dbReference type="ARBA" id="ARBA00022989"/>
    </source>
</evidence>
<organism evidence="8 9">
    <name type="scientific">Candidatus Roizmanbacteria bacterium RIFCSPHIGHO2_01_FULL_39_12c</name>
    <dbReference type="NCBI Taxonomy" id="1802031"/>
    <lineage>
        <taxon>Bacteria</taxon>
        <taxon>Candidatus Roizmaniibacteriota</taxon>
    </lineage>
</organism>
<dbReference type="PANTHER" id="PTHR30619">
    <property type="entry name" value="DNA INTERNALIZATION/COMPETENCE PROTEIN COMEC/REC2"/>
    <property type="match status" value="1"/>
</dbReference>
<dbReference type="PANTHER" id="PTHR30619:SF7">
    <property type="entry name" value="BETA-LACTAMASE DOMAIN PROTEIN"/>
    <property type="match status" value="1"/>
</dbReference>
<feature type="transmembrane region" description="Helical" evidence="6">
    <location>
        <begin position="212"/>
        <end position="232"/>
    </location>
</feature>
<dbReference type="InterPro" id="IPR004477">
    <property type="entry name" value="ComEC_N"/>
</dbReference>
<dbReference type="EMBL" id="MFZG01000004">
    <property type="protein sequence ID" value="OGK17593.1"/>
    <property type="molecule type" value="Genomic_DNA"/>
</dbReference>
<feature type="transmembrane region" description="Helical" evidence="6">
    <location>
        <begin position="121"/>
        <end position="138"/>
    </location>
</feature>
<evidence type="ECO:0000259" key="7">
    <source>
        <dbReference type="Pfam" id="PF03772"/>
    </source>
</evidence>
<name>A0A1F7GFE3_9BACT</name>
<feature type="transmembrane region" description="Helical" evidence="6">
    <location>
        <begin position="49"/>
        <end position="70"/>
    </location>
</feature>
<sequence length="270" mass="30047">MINFTPSIFTGVINSYLPEPHASLLNGMIFGADLKTSKVFYEQLKVVGLLHLVVLSGMNITLLSSIIVAVFSSLGKYLSSLLTILAIFIFIVFVGPEAPIIRAGFMGILTLVAFITGRKNFVFFSLFLSLVFIFLFFRHWLTSISLQLSYAATTGIILFGQTKEINADGWIKKIFHSIYKEFKLSLSAQIFTVPIIFIYFKQVSLISPLVNVLVAPLVAPIMVFGFLTAFLGKINFLLGLIPAYICYGLLSYIVFVVNTLAKIPFAFFNF</sequence>
<dbReference type="InterPro" id="IPR052159">
    <property type="entry name" value="Competence_DNA_uptake"/>
</dbReference>
<dbReference type="NCBIfam" id="TIGR00360">
    <property type="entry name" value="ComEC_N-term"/>
    <property type="match status" value="1"/>
</dbReference>
<evidence type="ECO:0000256" key="5">
    <source>
        <dbReference type="ARBA" id="ARBA00023136"/>
    </source>
</evidence>